<accession>A0A9Q0MHR5</accession>
<dbReference type="EMBL" id="WJQU01004067">
    <property type="protein sequence ID" value="KAJ6619970.1"/>
    <property type="molecule type" value="Genomic_DNA"/>
</dbReference>
<keyword evidence="3" id="KW-1185">Reference proteome</keyword>
<dbReference type="Pfam" id="PF10551">
    <property type="entry name" value="MULE"/>
    <property type="match status" value="1"/>
</dbReference>
<gene>
    <name evidence="2" type="ORF">Bhyg_17379</name>
</gene>
<comment type="caution">
    <text evidence="2">The sequence shown here is derived from an EMBL/GenBank/DDBJ whole genome shotgun (WGS) entry which is preliminary data.</text>
</comment>
<name>A0A9Q0MHR5_9DIPT</name>
<dbReference type="InterPro" id="IPR018289">
    <property type="entry name" value="MULE_transposase_dom"/>
</dbReference>
<sequence>MSTHIHGVQEAAYNEFKLNDRIKNRCKVNKNATPRVVFNEECQMDRKSSKNIQFGRRQRTYQRCQRQGIPRNPKTLDEIKTYLEQEEVLNRIGKTLHCEPKMFYQQTVITALFAYCIFASESILTNLPAILNMRIDGTFKVVPAGPFKQLLIICVDVSGHSFPLFYVLLTRKTQAAYMHLFKQLQSKWKLTPMTITTDYERGLRNALRMHYPSAELVGCWFQFIQAIRKRASKISGFMTFLKTDSSAKKLYRKFYNIPLLKDDKINIAFELLKQEASSFGTRFNEFIKYFHDQWILKEGPSSMSVFLQSHRTNNLLESYNSNMKVRVPKSEELIKSNDYAKVFAGGTQVYAKRKKKYRDRDNFINTHQLKFEKGKMSVTEFFDKMGELEDCDVYIEDDDDDEIEMDPLCMLCITNNKTTMLEPCNHLKFCEECVNELMVT</sequence>
<organism evidence="2 3">
    <name type="scientific">Pseudolycoriella hygida</name>
    <dbReference type="NCBI Taxonomy" id="35572"/>
    <lineage>
        <taxon>Eukaryota</taxon>
        <taxon>Metazoa</taxon>
        <taxon>Ecdysozoa</taxon>
        <taxon>Arthropoda</taxon>
        <taxon>Hexapoda</taxon>
        <taxon>Insecta</taxon>
        <taxon>Pterygota</taxon>
        <taxon>Neoptera</taxon>
        <taxon>Endopterygota</taxon>
        <taxon>Diptera</taxon>
        <taxon>Nematocera</taxon>
        <taxon>Sciaroidea</taxon>
        <taxon>Sciaridae</taxon>
        <taxon>Pseudolycoriella</taxon>
    </lineage>
</organism>
<evidence type="ECO:0000259" key="1">
    <source>
        <dbReference type="Pfam" id="PF10551"/>
    </source>
</evidence>
<proteinExistence type="predicted"/>
<feature type="non-terminal residue" evidence="2">
    <location>
        <position position="1"/>
    </location>
</feature>
<dbReference type="Pfam" id="PF13920">
    <property type="entry name" value="zf-C3HC4_3"/>
    <property type="match status" value="1"/>
</dbReference>
<dbReference type="InterPro" id="IPR013083">
    <property type="entry name" value="Znf_RING/FYVE/PHD"/>
</dbReference>
<dbReference type="Gene3D" id="3.30.40.10">
    <property type="entry name" value="Zinc/RING finger domain, C3HC4 (zinc finger)"/>
    <property type="match status" value="1"/>
</dbReference>
<evidence type="ECO:0000313" key="2">
    <source>
        <dbReference type="EMBL" id="KAJ6619970.1"/>
    </source>
</evidence>
<protein>
    <recommendedName>
        <fullName evidence="1">MULE transposase domain-containing protein</fullName>
    </recommendedName>
</protein>
<dbReference type="OrthoDB" id="7788516at2759"/>
<feature type="domain" description="MULE transposase" evidence="1">
    <location>
        <begin position="134"/>
        <end position="225"/>
    </location>
</feature>
<dbReference type="AlphaFoldDB" id="A0A9Q0MHR5"/>
<reference evidence="2" key="1">
    <citation type="submission" date="2022-07" db="EMBL/GenBank/DDBJ databases">
        <authorList>
            <person name="Trinca V."/>
            <person name="Uliana J.V.C."/>
            <person name="Torres T.T."/>
            <person name="Ward R.J."/>
            <person name="Monesi N."/>
        </authorList>
    </citation>
    <scope>NUCLEOTIDE SEQUENCE</scope>
    <source>
        <strain evidence="2">HSMRA1968</strain>
        <tissue evidence="2">Whole embryos</tissue>
    </source>
</reference>
<evidence type="ECO:0000313" key="3">
    <source>
        <dbReference type="Proteomes" id="UP001151699"/>
    </source>
</evidence>
<dbReference type="Proteomes" id="UP001151699">
    <property type="component" value="Unassembled WGS sequence"/>
</dbReference>